<evidence type="ECO:0000256" key="2">
    <source>
        <dbReference type="SAM" id="Phobius"/>
    </source>
</evidence>
<organism evidence="3 4">
    <name type="scientific">Sphagnum jensenii</name>
    <dbReference type="NCBI Taxonomy" id="128206"/>
    <lineage>
        <taxon>Eukaryota</taxon>
        <taxon>Viridiplantae</taxon>
        <taxon>Streptophyta</taxon>
        <taxon>Embryophyta</taxon>
        <taxon>Bryophyta</taxon>
        <taxon>Sphagnophytina</taxon>
        <taxon>Sphagnopsida</taxon>
        <taxon>Sphagnales</taxon>
        <taxon>Sphagnaceae</taxon>
        <taxon>Sphagnum</taxon>
    </lineage>
</organism>
<evidence type="ECO:0000313" key="4">
    <source>
        <dbReference type="Proteomes" id="UP001497522"/>
    </source>
</evidence>
<keyword evidence="2" id="KW-0812">Transmembrane</keyword>
<evidence type="ECO:0000313" key="3">
    <source>
        <dbReference type="EMBL" id="CAK9871764.1"/>
    </source>
</evidence>
<feature type="region of interest" description="Disordered" evidence="1">
    <location>
        <begin position="105"/>
        <end position="141"/>
    </location>
</feature>
<sequence>MRAAVEYVRQEVGVVWSGDDGGGRWIVTRTRNMANQIWMAGKHLTLWMLVLGSVPILLPVFIFSFFAGLLFAVPILSGIGACVLFLRVLYPSFFSKPLPRGAVTDLQPAEPHFNEKPGIAHEGGYGSQDRTSLESYDDGDDESKRMLDVVLSLRLSDEDKGPKEVQEVVDIGPGYQGSETDINALEVPRAKEVPHNGHHHEEETSIAKAGPDGGLTEREEDSTSFKAALAVCAEGGHDELLESNGTSKWSLPQQQKYTKDSERGKEEAEVATTFSQFSFPAPPQQALMAEAAAESLVGYKLEERPEEAQRRSVQDVLKTRERSEKDLLARKMTGAVPHEEDVPEQSLDATSPQSEYGIQRHFDANQNGEARGSREWTAEAALNVTCSLEKHDDKAYAPASSSPMYETPQQRHRFKEFGTGYEEWPEHRKEVMTSRSSEFSPGSTVCIESIDVFSGEFEGLLSYWRARDKGKPLPSSPPSTGEIAWHLRSEITVIQKILGEAFPPQFSLWKDVEKLSEIVGIELPEMGAVSDLTKARIGLDLLRTRMDPSKLCPPQVNHQKVTMTSSVTVAGISRKNTTTTAGAMTPPLVQVLNCILKFVFYLPLPFLLGQLSSLVEEYVFVMKAISKFVFYLLLPFSLDNCHLWWKNVSSS</sequence>
<feature type="compositionally biased region" description="Basic and acidic residues" evidence="1">
    <location>
        <begin position="193"/>
        <end position="205"/>
    </location>
</feature>
<dbReference type="EMBL" id="OZ023703">
    <property type="protein sequence ID" value="CAK9871764.1"/>
    <property type="molecule type" value="Genomic_DNA"/>
</dbReference>
<keyword evidence="2" id="KW-0472">Membrane</keyword>
<evidence type="ECO:0000256" key="1">
    <source>
        <dbReference type="SAM" id="MobiDB-lite"/>
    </source>
</evidence>
<accession>A0ABP1B951</accession>
<protein>
    <submittedName>
        <fullName evidence="3">Uncharacterized protein</fullName>
    </submittedName>
</protein>
<proteinExistence type="predicted"/>
<feature type="transmembrane region" description="Helical" evidence="2">
    <location>
        <begin position="69"/>
        <end position="90"/>
    </location>
</feature>
<name>A0ABP1B951_9BRYO</name>
<feature type="transmembrane region" description="Helical" evidence="2">
    <location>
        <begin position="44"/>
        <end position="63"/>
    </location>
</feature>
<gene>
    <name evidence="3" type="ORF">CSSPJE1EN2_LOCUS14379</name>
</gene>
<dbReference type="Proteomes" id="UP001497522">
    <property type="component" value="Chromosome 2"/>
</dbReference>
<reference evidence="3 4" key="1">
    <citation type="submission" date="2024-03" db="EMBL/GenBank/DDBJ databases">
        <authorList>
            <consortium name="ELIXIR-Norway"/>
            <consortium name="Elixir Norway"/>
        </authorList>
    </citation>
    <scope>NUCLEOTIDE SEQUENCE [LARGE SCALE GENOMIC DNA]</scope>
</reference>
<keyword evidence="4" id="KW-1185">Reference proteome</keyword>
<keyword evidence="2" id="KW-1133">Transmembrane helix</keyword>
<feature type="region of interest" description="Disordered" evidence="1">
    <location>
        <begin position="193"/>
        <end position="218"/>
    </location>
</feature>